<name>A0A2R6AUV6_9ARCH</name>
<dbReference type="PROSITE" id="PS00092">
    <property type="entry name" value="N6_MTASE"/>
    <property type="match status" value="1"/>
</dbReference>
<feature type="domain" description="Type II methyltransferase M.TaqI-like" evidence="6">
    <location>
        <begin position="389"/>
        <end position="643"/>
    </location>
</feature>
<proteinExistence type="predicted"/>
<dbReference type="PANTHER" id="PTHR33841:SF4">
    <property type="entry name" value="RESTRICTION MODIFICATION SYSTEM DNA SPECIFICITY DOMAIN"/>
    <property type="match status" value="1"/>
</dbReference>
<dbReference type="GO" id="GO:0006304">
    <property type="term" value="P:DNA modification"/>
    <property type="evidence" value="ECO:0007669"/>
    <property type="project" value="InterPro"/>
</dbReference>
<keyword evidence="2 7" id="KW-0489">Methyltransferase</keyword>
<evidence type="ECO:0000256" key="3">
    <source>
        <dbReference type="ARBA" id="ARBA00022679"/>
    </source>
</evidence>
<dbReference type="InterPro" id="IPR050953">
    <property type="entry name" value="N4_N6_ade-DNA_methylase"/>
</dbReference>
<dbReference type="InterPro" id="IPR029063">
    <property type="entry name" value="SAM-dependent_MTases_sf"/>
</dbReference>
<evidence type="ECO:0000313" key="8">
    <source>
        <dbReference type="Proteomes" id="UP000240490"/>
    </source>
</evidence>
<dbReference type="InterPro" id="IPR011639">
    <property type="entry name" value="MethylTrfase_TaqI-like_dom"/>
</dbReference>
<evidence type="ECO:0000313" key="7">
    <source>
        <dbReference type="EMBL" id="PSN90142.1"/>
    </source>
</evidence>
<dbReference type="EMBL" id="NEXJ01000095">
    <property type="protein sequence ID" value="PSN90142.1"/>
    <property type="molecule type" value="Genomic_DNA"/>
</dbReference>
<dbReference type="Gene3D" id="3.40.50.150">
    <property type="entry name" value="Vaccinia Virus protein VP39"/>
    <property type="match status" value="1"/>
</dbReference>
<comment type="catalytic activity">
    <reaction evidence="5">
        <text>a 2'-deoxyadenosine in DNA + S-adenosyl-L-methionine = an N(6)-methyl-2'-deoxyadenosine in DNA + S-adenosyl-L-homocysteine + H(+)</text>
        <dbReference type="Rhea" id="RHEA:15197"/>
        <dbReference type="Rhea" id="RHEA-COMP:12418"/>
        <dbReference type="Rhea" id="RHEA-COMP:12419"/>
        <dbReference type="ChEBI" id="CHEBI:15378"/>
        <dbReference type="ChEBI" id="CHEBI:57856"/>
        <dbReference type="ChEBI" id="CHEBI:59789"/>
        <dbReference type="ChEBI" id="CHEBI:90615"/>
        <dbReference type="ChEBI" id="CHEBI:90616"/>
        <dbReference type="EC" id="2.1.1.72"/>
    </reaction>
</comment>
<evidence type="ECO:0000256" key="2">
    <source>
        <dbReference type="ARBA" id="ARBA00022603"/>
    </source>
</evidence>
<dbReference type="PRINTS" id="PR00507">
    <property type="entry name" value="N12N6MTFRASE"/>
</dbReference>
<comment type="caution">
    <text evidence="7">The sequence shown here is derived from an EMBL/GenBank/DDBJ whole genome shotgun (WGS) entry which is preliminary data.</text>
</comment>
<dbReference type="AlphaFoldDB" id="A0A2R6AUV6"/>
<dbReference type="GO" id="GO:0009007">
    <property type="term" value="F:site-specific DNA-methyltransferase (adenine-specific) activity"/>
    <property type="evidence" value="ECO:0007669"/>
    <property type="project" value="UniProtKB-EC"/>
</dbReference>
<keyword evidence="3 7" id="KW-0808">Transferase</keyword>
<evidence type="ECO:0000259" key="6">
    <source>
        <dbReference type="Pfam" id="PF07669"/>
    </source>
</evidence>
<protein>
    <recommendedName>
        <fullName evidence="1">site-specific DNA-methyltransferase (adenine-specific)</fullName>
        <ecNumber evidence="1">2.1.1.72</ecNumber>
    </recommendedName>
</protein>
<reference evidence="7 8" key="1">
    <citation type="submission" date="2017-04" db="EMBL/GenBank/DDBJ databases">
        <title>Novel microbial lineages endemic to geothermal iron-oxide mats fill important gaps in the evolutionary history of Archaea.</title>
        <authorList>
            <person name="Jay Z.J."/>
            <person name="Beam J.P."/>
            <person name="Dlakic M."/>
            <person name="Rusch D.B."/>
            <person name="Kozubal M.A."/>
            <person name="Inskeep W.P."/>
        </authorList>
    </citation>
    <scope>NUCLEOTIDE SEQUENCE [LARGE SCALE GENOMIC DNA]</scope>
    <source>
        <strain evidence="7">ECH_B_SAG-M15</strain>
    </source>
</reference>
<dbReference type="Proteomes" id="UP000240490">
    <property type="component" value="Unassembled WGS sequence"/>
</dbReference>
<evidence type="ECO:0000256" key="5">
    <source>
        <dbReference type="ARBA" id="ARBA00047942"/>
    </source>
</evidence>
<dbReference type="GO" id="GO:0032259">
    <property type="term" value="P:methylation"/>
    <property type="evidence" value="ECO:0007669"/>
    <property type="project" value="UniProtKB-KW"/>
</dbReference>
<dbReference type="InterPro" id="IPR002052">
    <property type="entry name" value="DNA_methylase_N6_adenine_CS"/>
</dbReference>
<sequence>MVSGARADALYGHVIIEYKAPGKLSNTSQIQGAKKQVIEYIMDEAKDRSVWDRYLGVIISDRVAFVRYDKRNDTWILRGPYEISPESVVKLIEALRGLSRKSLSVDNIVKDFGPSQITKKAVKLLYDKQLNAKSERTKLLFRDWMRLFKQATGYDPNKLKELKELMAEYGLTNADPDELIFAIHTYYALIMKLIAAEVAYLYGKGKFYKSYIAELEDKYTESGVNGVKAALGELESGGVFTKLLGIENFLEGDYFSWYLEEMDKDLADFIAEVARTLSTYEMATPQLEPEFARDLLKRLYQNLIPGDIRHNLGEYYTPDWLAELLLDDVGLSLDDIKKMGEKETLKPLEKRVLDPACGSGTFLVLYISRLRRYAEEHFLTDILPNYVLENVVGYDLNPLAVLTARTNYLLAIADLLAHAGGGSVEIPIYLADSIMIGERYELKDGKHVYVLRTVAGEFKIPKDIAEKPDLLRKVLDEVRTCLENKCNPSDFIQRLKLYNIDSTDFDILLDLFNKLLDLERQGKDKVWVSILRNAFAPILKGKFDFVIGNPPWVNWESLPEQYREISKGLWEKYGLVEIKGKTGLGKVKKDLAMLFLVRSFDRYLKEGGKLGFLITFTVFKSQAGAGFRGFLAMNTKIHVIHDLVTLMPFESATNRTGAVIIEKVCDHDKSKGSERKEITEVQRSNMSGIRHIVWVGKQVDPDMPIEEVRKTTRHYEIIMIPLMLNDPTSPWMQVTPNIVNAVRKLIGESHYYEAHEGVNAGLNQVYYVKVLGRAPDGMLIITNPPESGQKKMVKQVEVKVEPDLVYPLIRGEDVKKWYVEFKDRCVIIPHDQRTAKPISESDMKVKWPFTYHYLENYKNELDNRSVHKLWGKGNPFYAVYDIGAYTFASYKVVWKRIAGAITGKAVSFASAVVEPIDGKPVIPDDGTILVETETSDEAYYIAGVLNSVIARSIIASYTYELRQETHIIDVINIPRFNPTEEKYKTIVELSKKAHELARCIYSGSKPNYCTNINAKDELRDVEKELDSAVADLYKDLYKLEIDLKEFRRLMAILSGEDLTSPRSSKDEVLEAL</sequence>
<evidence type="ECO:0000256" key="1">
    <source>
        <dbReference type="ARBA" id="ARBA00011900"/>
    </source>
</evidence>
<dbReference type="PANTHER" id="PTHR33841">
    <property type="entry name" value="DNA METHYLTRANSFERASE YEEA-RELATED"/>
    <property type="match status" value="1"/>
</dbReference>
<dbReference type="Pfam" id="PF07669">
    <property type="entry name" value="Eco57I"/>
    <property type="match status" value="1"/>
</dbReference>
<evidence type="ECO:0000256" key="4">
    <source>
        <dbReference type="ARBA" id="ARBA00022691"/>
    </source>
</evidence>
<dbReference type="GO" id="GO:0003676">
    <property type="term" value="F:nucleic acid binding"/>
    <property type="evidence" value="ECO:0007669"/>
    <property type="project" value="InterPro"/>
</dbReference>
<accession>A0A2R6AUV6</accession>
<dbReference type="SUPFAM" id="SSF53335">
    <property type="entry name" value="S-adenosyl-L-methionine-dependent methyltransferases"/>
    <property type="match status" value="1"/>
</dbReference>
<dbReference type="EC" id="2.1.1.72" evidence="1"/>
<organism evidence="7 8">
    <name type="scientific">Candidatus Marsarchaeota G2 archaeon ECH_B_SAG-M15</name>
    <dbReference type="NCBI Taxonomy" id="1978162"/>
    <lineage>
        <taxon>Archaea</taxon>
        <taxon>Candidatus Marsarchaeota</taxon>
        <taxon>Candidatus Marsarchaeota group 2</taxon>
    </lineage>
</organism>
<keyword evidence="4" id="KW-0949">S-adenosyl-L-methionine</keyword>
<gene>
    <name evidence="7" type="ORF">B9Q08_05270</name>
</gene>